<reference evidence="2" key="1">
    <citation type="journal article" date="2017" name="Nat. Commun.">
        <title>The asparagus genome sheds light on the origin and evolution of a young Y chromosome.</title>
        <authorList>
            <person name="Harkess A."/>
            <person name="Zhou J."/>
            <person name="Xu C."/>
            <person name="Bowers J.E."/>
            <person name="Van der Hulst R."/>
            <person name="Ayyampalayam S."/>
            <person name="Mercati F."/>
            <person name="Riccardi P."/>
            <person name="McKain M.R."/>
            <person name="Kakrana A."/>
            <person name="Tang H."/>
            <person name="Ray J."/>
            <person name="Groenendijk J."/>
            <person name="Arikit S."/>
            <person name="Mathioni S.M."/>
            <person name="Nakano M."/>
            <person name="Shan H."/>
            <person name="Telgmann-Rauber A."/>
            <person name="Kanno A."/>
            <person name="Yue Z."/>
            <person name="Chen H."/>
            <person name="Li W."/>
            <person name="Chen Y."/>
            <person name="Xu X."/>
            <person name="Zhang Y."/>
            <person name="Luo S."/>
            <person name="Chen H."/>
            <person name="Gao J."/>
            <person name="Mao Z."/>
            <person name="Pires J.C."/>
            <person name="Luo M."/>
            <person name="Kudrna D."/>
            <person name="Wing R.A."/>
            <person name="Meyers B.C."/>
            <person name="Yi K."/>
            <person name="Kong H."/>
            <person name="Lavrijsen P."/>
            <person name="Sunseri F."/>
            <person name="Falavigna A."/>
            <person name="Ye Y."/>
            <person name="Leebens-Mack J.H."/>
            <person name="Chen G."/>
        </authorList>
    </citation>
    <scope>NUCLEOTIDE SEQUENCE [LARGE SCALE GENOMIC DNA]</scope>
    <source>
        <strain evidence="2">cv. DH0086</strain>
    </source>
</reference>
<accession>A0A5P1E0J7</accession>
<gene>
    <name evidence="1" type="ORF">A4U43_C10F4150</name>
</gene>
<dbReference type="AlphaFoldDB" id="A0A5P1E0J7"/>
<dbReference type="Proteomes" id="UP000243459">
    <property type="component" value="Chromosome 10"/>
</dbReference>
<dbReference type="Gramene" id="ONK56102">
    <property type="protein sequence ID" value="ONK56102"/>
    <property type="gene ID" value="A4U43_C10F4150"/>
</dbReference>
<evidence type="ECO:0000313" key="1">
    <source>
        <dbReference type="EMBL" id="ONK56102.1"/>
    </source>
</evidence>
<evidence type="ECO:0000313" key="2">
    <source>
        <dbReference type="Proteomes" id="UP000243459"/>
    </source>
</evidence>
<protein>
    <submittedName>
        <fullName evidence="1">Uncharacterized protein</fullName>
    </submittedName>
</protein>
<sequence length="129" mass="14833">MPVAAKYRMPDEMLRGSTVNRGEGELVPVIRLLANDGVHLYPVYCCLGNCVQFEHWRLVAENCLEREIVGLFLLGLTGAWRLAWNLTCRRHEVDGDGDNDDDDSTKIWDFNVAIIFSFSSFEYSVYFYD</sequence>
<name>A0A5P1E0J7_ASPOF</name>
<proteinExistence type="predicted"/>
<organism evidence="1 2">
    <name type="scientific">Asparagus officinalis</name>
    <name type="common">Garden asparagus</name>
    <dbReference type="NCBI Taxonomy" id="4686"/>
    <lineage>
        <taxon>Eukaryota</taxon>
        <taxon>Viridiplantae</taxon>
        <taxon>Streptophyta</taxon>
        <taxon>Embryophyta</taxon>
        <taxon>Tracheophyta</taxon>
        <taxon>Spermatophyta</taxon>
        <taxon>Magnoliopsida</taxon>
        <taxon>Liliopsida</taxon>
        <taxon>Asparagales</taxon>
        <taxon>Asparagaceae</taxon>
        <taxon>Asparagoideae</taxon>
        <taxon>Asparagus</taxon>
    </lineage>
</organism>
<dbReference type="EMBL" id="CM007390">
    <property type="protein sequence ID" value="ONK56102.1"/>
    <property type="molecule type" value="Genomic_DNA"/>
</dbReference>
<keyword evidence="2" id="KW-1185">Reference proteome</keyword>